<keyword evidence="6" id="KW-0297">G-protein coupled receptor</keyword>
<keyword evidence="12" id="KW-1185">Reference proteome</keyword>
<feature type="transmembrane region" description="Helical" evidence="10">
    <location>
        <begin position="59"/>
        <end position="82"/>
    </location>
</feature>
<keyword evidence="7 10" id="KW-0472">Membrane</keyword>
<dbReference type="InterPro" id="IPR000276">
    <property type="entry name" value="GPCR_Rhodpsn"/>
</dbReference>
<dbReference type="GO" id="GO:0005886">
    <property type="term" value="C:plasma membrane"/>
    <property type="evidence" value="ECO:0007669"/>
    <property type="project" value="UniProtKB-SubCell"/>
</dbReference>
<evidence type="ECO:0000313" key="13">
    <source>
        <dbReference type="RefSeq" id="XP_026541427.1"/>
    </source>
</evidence>
<keyword evidence="4" id="KW-0716">Sensory transduction</keyword>
<dbReference type="GO" id="GO:0004930">
    <property type="term" value="F:G protein-coupled receptor activity"/>
    <property type="evidence" value="ECO:0007669"/>
    <property type="project" value="UniProtKB-KW"/>
</dbReference>
<feature type="transmembrane region" description="Helical" evidence="10">
    <location>
        <begin position="136"/>
        <end position="156"/>
    </location>
</feature>
<dbReference type="AlphaFoldDB" id="A0A6J1VDS8"/>
<accession>A0A6J1VDS8</accession>
<keyword evidence="9" id="KW-0807">Transducer</keyword>
<dbReference type="InterPro" id="IPR017452">
    <property type="entry name" value="GPCR_Rhodpsn_7TM"/>
</dbReference>
<dbReference type="KEGG" id="nss:113424039"/>
<dbReference type="Proteomes" id="UP000504612">
    <property type="component" value="Unplaced"/>
</dbReference>
<evidence type="ECO:0000256" key="10">
    <source>
        <dbReference type="SAM" id="Phobius"/>
    </source>
</evidence>
<evidence type="ECO:0000256" key="6">
    <source>
        <dbReference type="ARBA" id="ARBA00023040"/>
    </source>
</evidence>
<feature type="transmembrane region" description="Helical" evidence="10">
    <location>
        <begin position="191"/>
        <end position="216"/>
    </location>
</feature>
<organism evidence="12 13">
    <name type="scientific">Notechis scutatus</name>
    <name type="common">mainland tiger snake</name>
    <dbReference type="NCBI Taxonomy" id="8663"/>
    <lineage>
        <taxon>Eukaryota</taxon>
        <taxon>Metazoa</taxon>
        <taxon>Chordata</taxon>
        <taxon>Craniata</taxon>
        <taxon>Vertebrata</taxon>
        <taxon>Euteleostomi</taxon>
        <taxon>Lepidosauria</taxon>
        <taxon>Squamata</taxon>
        <taxon>Bifurcata</taxon>
        <taxon>Unidentata</taxon>
        <taxon>Episquamata</taxon>
        <taxon>Toxicofera</taxon>
        <taxon>Serpentes</taxon>
        <taxon>Colubroidea</taxon>
        <taxon>Elapidae</taxon>
        <taxon>Hydrophiinae</taxon>
        <taxon>Notechis</taxon>
    </lineage>
</organism>
<evidence type="ECO:0000256" key="8">
    <source>
        <dbReference type="ARBA" id="ARBA00023170"/>
    </source>
</evidence>
<keyword evidence="3 10" id="KW-0812">Transmembrane</keyword>
<reference evidence="13" key="1">
    <citation type="submission" date="2025-08" db="UniProtKB">
        <authorList>
            <consortium name="RefSeq"/>
        </authorList>
    </citation>
    <scope>IDENTIFICATION</scope>
</reference>
<feature type="domain" description="G-protein coupled receptors family 1 profile" evidence="11">
    <location>
        <begin position="22"/>
        <end position="285"/>
    </location>
</feature>
<protein>
    <submittedName>
        <fullName evidence="13">Olfactory receptor 5V1-like</fullName>
    </submittedName>
</protein>
<evidence type="ECO:0000256" key="3">
    <source>
        <dbReference type="ARBA" id="ARBA00022692"/>
    </source>
</evidence>
<evidence type="ECO:0000256" key="9">
    <source>
        <dbReference type="ARBA" id="ARBA00023224"/>
    </source>
</evidence>
<sequence length="305" mass="34230">MENQNATMTSFALLGFSYSITINTFLFLVFLLMYILTLLGNIIILVITSHLQSPMYFFIMHLAFIDICFSSITVPKLLVIFWARQAISYSGCFIQMFFVFVTGSAEDYVLAAMAYDRYAAICKPLHYVQIVNKACCRWLVGGAWAIGFLCAMINILPALKLEFCGSNFIRDFSCEFPSVLALSCTETSSNWMAFLISGGAVSGCSLIIILVSYIHIISTILKLNSAEAKWKTFSTCSSHIIVVVLYYGTACFRNMRPSSVSSIIVDELFSIQYKISTPMLNPLIYSLKNREVKETIKKLMGYTTL</sequence>
<dbReference type="GeneID" id="113424039"/>
<dbReference type="PRINTS" id="PR00245">
    <property type="entry name" value="OLFACTORYR"/>
</dbReference>
<keyword evidence="5 10" id="KW-1133">Transmembrane helix</keyword>
<evidence type="ECO:0000256" key="4">
    <source>
        <dbReference type="ARBA" id="ARBA00022725"/>
    </source>
</evidence>
<keyword evidence="8" id="KW-0675">Receptor</keyword>
<evidence type="ECO:0000256" key="2">
    <source>
        <dbReference type="ARBA" id="ARBA00022475"/>
    </source>
</evidence>
<comment type="subcellular location">
    <subcellularLocation>
        <location evidence="1">Cell membrane</location>
        <topology evidence="1">Multi-pass membrane protein</topology>
    </subcellularLocation>
</comment>
<dbReference type="PRINTS" id="PR00237">
    <property type="entry name" value="GPCRRHODOPSN"/>
</dbReference>
<dbReference type="GO" id="GO:0004984">
    <property type="term" value="F:olfactory receptor activity"/>
    <property type="evidence" value="ECO:0007669"/>
    <property type="project" value="InterPro"/>
</dbReference>
<dbReference type="FunFam" id="1.20.1070.10:FF:000015">
    <property type="entry name" value="Olfactory receptor"/>
    <property type="match status" value="1"/>
</dbReference>
<dbReference type="SUPFAM" id="SSF81321">
    <property type="entry name" value="Family A G protein-coupled receptor-like"/>
    <property type="match status" value="1"/>
</dbReference>
<feature type="transmembrane region" description="Helical" evidence="10">
    <location>
        <begin position="20"/>
        <end position="47"/>
    </location>
</feature>
<dbReference type="RefSeq" id="XP_026541427.1">
    <property type="nucleotide sequence ID" value="XM_026685642.1"/>
</dbReference>
<evidence type="ECO:0000313" key="12">
    <source>
        <dbReference type="Proteomes" id="UP000504612"/>
    </source>
</evidence>
<keyword evidence="4" id="KW-0552">Olfaction</keyword>
<keyword evidence="2" id="KW-1003">Cell membrane</keyword>
<gene>
    <name evidence="13" type="primary">LOC113424039</name>
</gene>
<dbReference type="PROSITE" id="PS50262">
    <property type="entry name" value="G_PROTEIN_RECEP_F1_2"/>
    <property type="match status" value="1"/>
</dbReference>
<dbReference type="PANTHER" id="PTHR26452">
    <property type="entry name" value="OLFACTORY RECEPTOR"/>
    <property type="match status" value="1"/>
</dbReference>
<dbReference type="Gene3D" id="1.20.1070.10">
    <property type="entry name" value="Rhodopsin 7-helix transmembrane proteins"/>
    <property type="match status" value="1"/>
</dbReference>
<evidence type="ECO:0000256" key="1">
    <source>
        <dbReference type="ARBA" id="ARBA00004651"/>
    </source>
</evidence>
<dbReference type="InterPro" id="IPR000725">
    <property type="entry name" value="Olfact_rcpt"/>
</dbReference>
<name>A0A6J1VDS8_9SAUR</name>
<proteinExistence type="predicted"/>
<evidence type="ECO:0000256" key="5">
    <source>
        <dbReference type="ARBA" id="ARBA00022989"/>
    </source>
</evidence>
<evidence type="ECO:0000259" key="11">
    <source>
        <dbReference type="PROSITE" id="PS50262"/>
    </source>
</evidence>
<dbReference type="Pfam" id="PF13853">
    <property type="entry name" value="7tm_4"/>
    <property type="match status" value="1"/>
</dbReference>
<dbReference type="InterPro" id="IPR050516">
    <property type="entry name" value="Olfactory_GPCR"/>
</dbReference>
<evidence type="ECO:0000256" key="7">
    <source>
        <dbReference type="ARBA" id="ARBA00023136"/>
    </source>
</evidence>